<evidence type="ECO:0000256" key="1">
    <source>
        <dbReference type="SAM" id="SignalP"/>
    </source>
</evidence>
<dbReference type="PROSITE" id="PS50268">
    <property type="entry name" value="CADHERIN_2"/>
    <property type="match status" value="1"/>
</dbReference>
<dbReference type="GO" id="GO:0007156">
    <property type="term" value="P:homophilic cell adhesion via plasma membrane adhesion molecules"/>
    <property type="evidence" value="ECO:0007669"/>
    <property type="project" value="InterPro"/>
</dbReference>
<feature type="domain" description="Cadherin" evidence="2">
    <location>
        <begin position="40"/>
        <end position="147"/>
    </location>
</feature>
<dbReference type="InterPro" id="IPR015919">
    <property type="entry name" value="Cadherin-like_sf"/>
</dbReference>
<dbReference type="AlphaFoldDB" id="A0A8T4IHV8"/>
<dbReference type="GO" id="GO:0016020">
    <property type="term" value="C:membrane"/>
    <property type="evidence" value="ECO:0007669"/>
    <property type="project" value="InterPro"/>
</dbReference>
<dbReference type="Gene3D" id="2.60.40.60">
    <property type="entry name" value="Cadherins"/>
    <property type="match status" value="1"/>
</dbReference>
<feature type="chain" id="PRO_5035822421" evidence="1">
    <location>
        <begin position="22"/>
        <end position="243"/>
    </location>
</feature>
<sequence length="243" mass="24443">MLRRGAASALAIGIVTLTASCGGGGGTTPTPTAANHAPAFTSAASASVVENSDGVAYTATATDADGDPVAITISGGTDANAFDLTDGDLTFVSRPDFERPDDANGDNIYNVTLTASDGKGGKTSLAVSVEVTNDHEGVNLSKIADGFGTDAVIAARTDKSGLIVISQDGSVHQVDAATGTVSDIGNVFKAGETGRVLAVADFNRYGVAMLDIASRGVIVRSVPLLDSLNQYTIDAQMAAPSTM</sequence>
<organism evidence="3 4">
    <name type="scientific">Stakelama marina</name>
    <dbReference type="NCBI Taxonomy" id="2826939"/>
    <lineage>
        <taxon>Bacteria</taxon>
        <taxon>Pseudomonadati</taxon>
        <taxon>Pseudomonadota</taxon>
        <taxon>Alphaproteobacteria</taxon>
        <taxon>Sphingomonadales</taxon>
        <taxon>Sphingomonadaceae</taxon>
        <taxon>Stakelama</taxon>
    </lineage>
</organism>
<reference evidence="3" key="1">
    <citation type="submission" date="2021-04" db="EMBL/GenBank/DDBJ databases">
        <title>Ouciella asimina sp. nov., isolated from the surface seawater in the hydrothermal field of Okinawa Trough.</title>
        <authorList>
            <person name="Shuang W."/>
        </authorList>
    </citation>
    <scope>NUCLEOTIDE SEQUENCE</scope>
    <source>
        <strain evidence="3">LXI357</strain>
    </source>
</reference>
<dbReference type="Proteomes" id="UP000676996">
    <property type="component" value="Unassembled WGS sequence"/>
</dbReference>
<name>A0A8T4IHV8_9SPHN</name>
<dbReference type="EMBL" id="JAGRQC010000001">
    <property type="protein sequence ID" value="MBR0551786.1"/>
    <property type="molecule type" value="Genomic_DNA"/>
</dbReference>
<dbReference type="GO" id="GO:0005509">
    <property type="term" value="F:calcium ion binding"/>
    <property type="evidence" value="ECO:0007669"/>
    <property type="project" value="InterPro"/>
</dbReference>
<comment type="caution">
    <text evidence="3">The sequence shown here is derived from an EMBL/GenBank/DDBJ whole genome shotgun (WGS) entry which is preliminary data.</text>
</comment>
<dbReference type="SUPFAM" id="SSF49313">
    <property type="entry name" value="Cadherin-like"/>
    <property type="match status" value="1"/>
</dbReference>
<evidence type="ECO:0000313" key="4">
    <source>
        <dbReference type="Proteomes" id="UP000676996"/>
    </source>
</evidence>
<keyword evidence="1" id="KW-0732">Signal</keyword>
<proteinExistence type="predicted"/>
<dbReference type="RefSeq" id="WP_284053049.1">
    <property type="nucleotide sequence ID" value="NZ_JAGRQC010000001.1"/>
</dbReference>
<protein>
    <submittedName>
        <fullName evidence="3">Cadherin repeat domain-containing protein</fullName>
    </submittedName>
</protein>
<evidence type="ECO:0000313" key="3">
    <source>
        <dbReference type="EMBL" id="MBR0551786.1"/>
    </source>
</evidence>
<evidence type="ECO:0000259" key="2">
    <source>
        <dbReference type="PROSITE" id="PS50268"/>
    </source>
</evidence>
<gene>
    <name evidence="3" type="ORF">J7S20_04620</name>
</gene>
<feature type="signal peptide" evidence="1">
    <location>
        <begin position="1"/>
        <end position="21"/>
    </location>
</feature>
<dbReference type="PROSITE" id="PS51257">
    <property type="entry name" value="PROKAR_LIPOPROTEIN"/>
    <property type="match status" value="1"/>
</dbReference>
<dbReference type="InterPro" id="IPR002126">
    <property type="entry name" value="Cadherin-like_dom"/>
</dbReference>
<accession>A0A8T4IHV8</accession>
<keyword evidence="4" id="KW-1185">Reference proteome</keyword>